<feature type="compositionally biased region" description="Acidic residues" evidence="1">
    <location>
        <begin position="1"/>
        <end position="10"/>
    </location>
</feature>
<evidence type="ECO:0000256" key="1">
    <source>
        <dbReference type="SAM" id="MobiDB-lite"/>
    </source>
</evidence>
<evidence type="ECO:0000313" key="2">
    <source>
        <dbReference type="EMBL" id="KAF9948922.1"/>
    </source>
</evidence>
<dbReference type="Proteomes" id="UP000749646">
    <property type="component" value="Unassembled WGS sequence"/>
</dbReference>
<dbReference type="AlphaFoldDB" id="A0A9P6LXK9"/>
<name>A0A9P6LXK9_9FUNG</name>
<dbReference type="EMBL" id="JAAAHW010007362">
    <property type="protein sequence ID" value="KAF9948922.1"/>
    <property type="molecule type" value="Genomic_DNA"/>
</dbReference>
<accession>A0A9P6LXK9</accession>
<keyword evidence="3" id="KW-1185">Reference proteome</keyword>
<feature type="compositionally biased region" description="Low complexity" evidence="1">
    <location>
        <begin position="25"/>
        <end position="54"/>
    </location>
</feature>
<protein>
    <submittedName>
        <fullName evidence="2">Uncharacterized protein</fullName>
    </submittedName>
</protein>
<comment type="caution">
    <text evidence="2">The sequence shown here is derived from an EMBL/GenBank/DDBJ whole genome shotgun (WGS) entry which is preliminary data.</text>
</comment>
<sequence length="91" mass="10312">MEVDATADVDGDLKMAVGDPKQTRQEQQQQQQQQQQQEEGQEGQLEQLEQQHQQQQREKHSKCKDGDVVGVAQDVDREASNVREIIEGGKV</sequence>
<evidence type="ECO:0000313" key="3">
    <source>
        <dbReference type="Proteomes" id="UP000749646"/>
    </source>
</evidence>
<feature type="compositionally biased region" description="Basic and acidic residues" evidence="1">
    <location>
        <begin position="55"/>
        <end position="67"/>
    </location>
</feature>
<proteinExistence type="predicted"/>
<feature type="region of interest" description="Disordered" evidence="1">
    <location>
        <begin position="1"/>
        <end position="77"/>
    </location>
</feature>
<reference evidence="2" key="1">
    <citation type="journal article" date="2020" name="Fungal Divers.">
        <title>Resolving the Mortierellaceae phylogeny through synthesis of multi-gene phylogenetics and phylogenomics.</title>
        <authorList>
            <person name="Vandepol N."/>
            <person name="Liber J."/>
            <person name="Desiro A."/>
            <person name="Na H."/>
            <person name="Kennedy M."/>
            <person name="Barry K."/>
            <person name="Grigoriev I.V."/>
            <person name="Miller A.N."/>
            <person name="O'Donnell K."/>
            <person name="Stajich J.E."/>
            <person name="Bonito G."/>
        </authorList>
    </citation>
    <scope>NUCLEOTIDE SEQUENCE</scope>
    <source>
        <strain evidence="2">MES-2147</strain>
    </source>
</reference>
<organism evidence="2 3">
    <name type="scientific">Modicella reniformis</name>
    <dbReference type="NCBI Taxonomy" id="1440133"/>
    <lineage>
        <taxon>Eukaryota</taxon>
        <taxon>Fungi</taxon>
        <taxon>Fungi incertae sedis</taxon>
        <taxon>Mucoromycota</taxon>
        <taxon>Mortierellomycotina</taxon>
        <taxon>Mortierellomycetes</taxon>
        <taxon>Mortierellales</taxon>
        <taxon>Mortierellaceae</taxon>
        <taxon>Modicella</taxon>
    </lineage>
</organism>
<gene>
    <name evidence="2" type="ORF">BGZ65_007719</name>
</gene>